<accession>S9R587</accession>
<dbReference type="CDD" id="cd17535">
    <property type="entry name" value="REC_NarL-like"/>
    <property type="match status" value="1"/>
</dbReference>
<dbReference type="InterPro" id="IPR036388">
    <property type="entry name" value="WH-like_DNA-bd_sf"/>
</dbReference>
<keyword evidence="1 3" id="KW-0597">Phosphoprotein</keyword>
<feature type="modified residue" description="4-aspartylphosphate" evidence="3">
    <location>
        <position position="98"/>
    </location>
</feature>
<dbReference type="GO" id="GO:0003677">
    <property type="term" value="F:DNA binding"/>
    <property type="evidence" value="ECO:0007669"/>
    <property type="project" value="UniProtKB-KW"/>
</dbReference>
<dbReference type="EMBL" id="APVH01000001">
    <property type="protein sequence ID" value="EPX87072.1"/>
    <property type="molecule type" value="Genomic_DNA"/>
</dbReference>
<dbReference type="GO" id="GO:0000160">
    <property type="term" value="P:phosphorelay signal transduction system"/>
    <property type="evidence" value="ECO:0007669"/>
    <property type="project" value="InterPro"/>
</dbReference>
<dbReference type="InterPro" id="IPR016032">
    <property type="entry name" value="Sig_transdc_resp-reg_C-effctor"/>
</dbReference>
<dbReference type="InterPro" id="IPR058245">
    <property type="entry name" value="NreC/VraR/RcsB-like_REC"/>
</dbReference>
<gene>
    <name evidence="6" type="ORF">Salmuc_00025</name>
</gene>
<sequence length="245" mass="26299">MNIDAACRRRALPNRKPRPGLFGATNPKGFCAKPAAMADKPKGRQMRILVADDHDLVRETIAAFLRAEGIEDVETAATLDQAMARARGSGAFDLVLLDYNMPGMNGLAGLAEMREANDGLPVALLSGSATPEIAEAAIRSGAAGFVPKTLPSRTIVSATHVMAAGEIFAPYTFMSRSGQGKAGELTKREHEVLRGICEGKSNKEIARDLELQEVTVKLHVKTLSRKLEARNRTHAAMIAKELNIA</sequence>
<dbReference type="PRINTS" id="PR00038">
    <property type="entry name" value="HTHLUXR"/>
</dbReference>
<keyword evidence="2 6" id="KW-0238">DNA-binding</keyword>
<dbReference type="CDD" id="cd06170">
    <property type="entry name" value="LuxR_C_like"/>
    <property type="match status" value="1"/>
</dbReference>
<dbReference type="SMART" id="SM00421">
    <property type="entry name" value="HTH_LUXR"/>
    <property type="match status" value="1"/>
</dbReference>
<evidence type="ECO:0000256" key="3">
    <source>
        <dbReference type="PROSITE-ProRule" id="PRU00169"/>
    </source>
</evidence>
<proteinExistence type="predicted"/>
<dbReference type="InterPro" id="IPR011006">
    <property type="entry name" value="CheY-like_superfamily"/>
</dbReference>
<feature type="domain" description="HTH luxR-type" evidence="4">
    <location>
        <begin position="178"/>
        <end position="243"/>
    </location>
</feature>
<evidence type="ECO:0000256" key="2">
    <source>
        <dbReference type="ARBA" id="ARBA00023125"/>
    </source>
</evidence>
<reference evidence="7" key="1">
    <citation type="journal article" date="2014" name="Stand. Genomic Sci.">
        <title>Genome sequence of the exopolysaccharide-producing Salipiger mucosus type strain (DSM 16094(T)), a moderately halophilic member of the Roseobacter clade.</title>
        <authorList>
            <person name="Riedel T."/>
            <person name="Spring S."/>
            <person name="Fiebig A."/>
            <person name="Petersen J."/>
            <person name="Kyrpides N.C."/>
            <person name="Goker M."/>
            <person name="Klenk H.P."/>
        </authorList>
    </citation>
    <scope>NUCLEOTIDE SEQUENCE [LARGE SCALE GENOMIC DNA]</scope>
    <source>
        <strain evidence="7">DSM 16094</strain>
    </source>
</reference>
<dbReference type="Pfam" id="PF00072">
    <property type="entry name" value="Response_reg"/>
    <property type="match status" value="1"/>
</dbReference>
<dbReference type="Gene3D" id="1.10.10.10">
    <property type="entry name" value="Winged helix-like DNA-binding domain superfamily/Winged helix DNA-binding domain"/>
    <property type="match status" value="1"/>
</dbReference>
<dbReference type="GO" id="GO:0006355">
    <property type="term" value="P:regulation of DNA-templated transcription"/>
    <property type="evidence" value="ECO:0007669"/>
    <property type="project" value="InterPro"/>
</dbReference>
<protein>
    <submittedName>
        <fullName evidence="6">DNA-binding protein response regulator, LuxR family</fullName>
    </submittedName>
</protein>
<dbReference type="PROSITE" id="PS50043">
    <property type="entry name" value="HTH_LUXR_2"/>
    <property type="match status" value="1"/>
</dbReference>
<feature type="domain" description="Response regulatory" evidence="5">
    <location>
        <begin position="47"/>
        <end position="163"/>
    </location>
</feature>
<dbReference type="Pfam" id="PF00196">
    <property type="entry name" value="GerE"/>
    <property type="match status" value="1"/>
</dbReference>
<dbReference type="Gene3D" id="3.40.50.2300">
    <property type="match status" value="1"/>
</dbReference>
<dbReference type="InterPro" id="IPR000792">
    <property type="entry name" value="Tscrpt_reg_LuxR_C"/>
</dbReference>
<name>S9R587_9RHOB</name>
<dbReference type="PANTHER" id="PTHR45566:SF2">
    <property type="entry name" value="NARL SUBFAMILY"/>
    <property type="match status" value="1"/>
</dbReference>
<evidence type="ECO:0000256" key="1">
    <source>
        <dbReference type="ARBA" id="ARBA00022553"/>
    </source>
</evidence>
<dbReference type="Proteomes" id="UP000015347">
    <property type="component" value="Unassembled WGS sequence"/>
</dbReference>
<dbReference type="eggNOG" id="COG2197">
    <property type="taxonomic scope" value="Bacteria"/>
</dbReference>
<evidence type="ECO:0000313" key="7">
    <source>
        <dbReference type="Proteomes" id="UP000015347"/>
    </source>
</evidence>
<dbReference type="PROSITE" id="PS50110">
    <property type="entry name" value="RESPONSE_REGULATORY"/>
    <property type="match status" value="1"/>
</dbReference>
<keyword evidence="7" id="KW-1185">Reference proteome</keyword>
<organism evidence="6 7">
    <name type="scientific">Salipiger mucosus DSM 16094</name>
    <dbReference type="NCBI Taxonomy" id="1123237"/>
    <lineage>
        <taxon>Bacteria</taxon>
        <taxon>Pseudomonadati</taxon>
        <taxon>Pseudomonadota</taxon>
        <taxon>Alphaproteobacteria</taxon>
        <taxon>Rhodobacterales</taxon>
        <taxon>Roseobacteraceae</taxon>
        <taxon>Salipiger</taxon>
    </lineage>
</organism>
<comment type="caution">
    <text evidence="6">The sequence shown here is derived from an EMBL/GenBank/DDBJ whole genome shotgun (WGS) entry which is preliminary data.</text>
</comment>
<dbReference type="PANTHER" id="PTHR45566">
    <property type="entry name" value="HTH-TYPE TRANSCRIPTIONAL REGULATOR YHJB-RELATED"/>
    <property type="match status" value="1"/>
</dbReference>
<dbReference type="SUPFAM" id="SSF52172">
    <property type="entry name" value="CheY-like"/>
    <property type="match status" value="1"/>
</dbReference>
<dbReference type="HOGENOM" id="CLU_000445_90_8_5"/>
<dbReference type="InterPro" id="IPR051015">
    <property type="entry name" value="EvgA-like"/>
</dbReference>
<dbReference type="InterPro" id="IPR001789">
    <property type="entry name" value="Sig_transdc_resp-reg_receiver"/>
</dbReference>
<evidence type="ECO:0000313" key="6">
    <source>
        <dbReference type="EMBL" id="EPX87072.1"/>
    </source>
</evidence>
<dbReference type="SMART" id="SM00448">
    <property type="entry name" value="REC"/>
    <property type="match status" value="1"/>
</dbReference>
<evidence type="ECO:0000259" key="5">
    <source>
        <dbReference type="PROSITE" id="PS50110"/>
    </source>
</evidence>
<evidence type="ECO:0000259" key="4">
    <source>
        <dbReference type="PROSITE" id="PS50043"/>
    </source>
</evidence>
<dbReference type="STRING" id="1123237.Salmuc_00025"/>
<dbReference type="SUPFAM" id="SSF46894">
    <property type="entry name" value="C-terminal effector domain of the bipartite response regulators"/>
    <property type="match status" value="1"/>
</dbReference>
<dbReference type="AlphaFoldDB" id="S9R587"/>